<keyword evidence="11 13" id="KW-1133">Transmembrane helix</keyword>
<evidence type="ECO:0000256" key="5">
    <source>
        <dbReference type="ARBA" id="ARBA00022553"/>
    </source>
</evidence>
<dbReference type="InterPro" id="IPR036097">
    <property type="entry name" value="HisK_dim/P_sf"/>
</dbReference>
<dbReference type="EMBL" id="JAGSOJ010000002">
    <property type="protein sequence ID" value="MCM1990248.1"/>
    <property type="molecule type" value="Genomic_DNA"/>
</dbReference>
<dbReference type="Gene3D" id="3.30.450.20">
    <property type="entry name" value="PAS domain"/>
    <property type="match status" value="1"/>
</dbReference>
<evidence type="ECO:0000256" key="1">
    <source>
        <dbReference type="ARBA" id="ARBA00000085"/>
    </source>
</evidence>
<evidence type="ECO:0000256" key="12">
    <source>
        <dbReference type="ARBA" id="ARBA00023012"/>
    </source>
</evidence>
<dbReference type="InterPro" id="IPR003661">
    <property type="entry name" value="HisK_dim/P_dom"/>
</dbReference>
<keyword evidence="9" id="KW-0418">Kinase</keyword>
<proteinExistence type="predicted"/>
<evidence type="ECO:0000256" key="4">
    <source>
        <dbReference type="ARBA" id="ARBA00022475"/>
    </source>
</evidence>
<evidence type="ECO:0000256" key="2">
    <source>
        <dbReference type="ARBA" id="ARBA00004651"/>
    </source>
</evidence>
<protein>
    <recommendedName>
        <fullName evidence="3">histidine kinase</fullName>
        <ecNumber evidence="3">2.7.13.3</ecNumber>
    </recommendedName>
</protein>
<dbReference type="Gene3D" id="1.10.287.130">
    <property type="match status" value="1"/>
</dbReference>
<dbReference type="FunFam" id="3.30.565.10:FF:000037">
    <property type="entry name" value="Hybrid sensor histidine kinase/response regulator"/>
    <property type="match status" value="1"/>
</dbReference>
<evidence type="ECO:0000259" key="14">
    <source>
        <dbReference type="PROSITE" id="PS50109"/>
    </source>
</evidence>
<keyword evidence="17" id="KW-1185">Reference proteome</keyword>
<keyword evidence="4" id="KW-1003">Cell membrane</keyword>
<dbReference type="InterPro" id="IPR005467">
    <property type="entry name" value="His_kinase_dom"/>
</dbReference>
<dbReference type="CDD" id="cd12912">
    <property type="entry name" value="PDC2_MCP_like"/>
    <property type="match status" value="1"/>
</dbReference>
<dbReference type="PANTHER" id="PTHR43711:SF26">
    <property type="entry name" value="SENSOR HISTIDINE KINASE RCSC"/>
    <property type="match status" value="1"/>
</dbReference>
<evidence type="ECO:0000256" key="10">
    <source>
        <dbReference type="ARBA" id="ARBA00022840"/>
    </source>
</evidence>
<dbReference type="CDD" id="cd00082">
    <property type="entry name" value="HisKA"/>
    <property type="match status" value="1"/>
</dbReference>
<evidence type="ECO:0000256" key="13">
    <source>
        <dbReference type="SAM" id="Phobius"/>
    </source>
</evidence>
<keyword evidence="10" id="KW-0067">ATP-binding</keyword>
<reference evidence="16" key="1">
    <citation type="journal article" date="2021" name="mSystems">
        <title>Bacteria and Archaea Synergistically Convert Glycine Betaine to Biogenic Methane in the Formosa Cold Seep of the South China Sea.</title>
        <authorList>
            <person name="Li L."/>
            <person name="Zhang W."/>
            <person name="Zhang S."/>
            <person name="Song L."/>
            <person name="Sun Q."/>
            <person name="Zhang H."/>
            <person name="Xiang H."/>
            <person name="Dong X."/>
        </authorList>
    </citation>
    <scope>NUCLEOTIDE SEQUENCE</scope>
    <source>
        <strain evidence="16">ZWT</strain>
    </source>
</reference>
<evidence type="ECO:0000313" key="16">
    <source>
        <dbReference type="EMBL" id="MCM1990248.1"/>
    </source>
</evidence>
<dbReference type="Pfam" id="PF02518">
    <property type="entry name" value="HATPase_c"/>
    <property type="match status" value="1"/>
</dbReference>
<evidence type="ECO:0000256" key="11">
    <source>
        <dbReference type="ARBA" id="ARBA00022989"/>
    </source>
</evidence>
<evidence type="ECO:0000259" key="15">
    <source>
        <dbReference type="PROSITE" id="PS50885"/>
    </source>
</evidence>
<dbReference type="PRINTS" id="PR00344">
    <property type="entry name" value="BCTRLSENSOR"/>
</dbReference>
<dbReference type="SUPFAM" id="SSF47384">
    <property type="entry name" value="Homodimeric domain of signal transducing histidine kinase"/>
    <property type="match status" value="1"/>
</dbReference>
<dbReference type="CDD" id="cd06225">
    <property type="entry name" value="HAMP"/>
    <property type="match status" value="1"/>
</dbReference>
<organism evidence="16 17">
    <name type="scientific">Oceanirhabdus seepicola</name>
    <dbReference type="NCBI Taxonomy" id="2828781"/>
    <lineage>
        <taxon>Bacteria</taxon>
        <taxon>Bacillati</taxon>
        <taxon>Bacillota</taxon>
        <taxon>Clostridia</taxon>
        <taxon>Eubacteriales</taxon>
        <taxon>Clostridiaceae</taxon>
        <taxon>Oceanirhabdus</taxon>
    </lineage>
</organism>
<keyword evidence="12" id="KW-0902">Two-component regulatory system</keyword>
<dbReference type="InterPro" id="IPR050736">
    <property type="entry name" value="Sensor_HK_Regulatory"/>
</dbReference>
<dbReference type="InterPro" id="IPR036890">
    <property type="entry name" value="HATPase_C_sf"/>
</dbReference>
<evidence type="ECO:0000256" key="7">
    <source>
        <dbReference type="ARBA" id="ARBA00022692"/>
    </source>
</evidence>
<evidence type="ECO:0000256" key="8">
    <source>
        <dbReference type="ARBA" id="ARBA00022741"/>
    </source>
</evidence>
<accession>A0A9J6P3W4</accession>
<dbReference type="PROSITE" id="PS50109">
    <property type="entry name" value="HIS_KIN"/>
    <property type="match status" value="1"/>
</dbReference>
<dbReference type="InterPro" id="IPR033462">
    <property type="entry name" value="Cache_3-Cache_2"/>
</dbReference>
<dbReference type="RefSeq" id="WP_250859287.1">
    <property type="nucleotide sequence ID" value="NZ_JAGSOJ010000002.1"/>
</dbReference>
<dbReference type="SUPFAM" id="SSF103190">
    <property type="entry name" value="Sensory domain-like"/>
    <property type="match status" value="1"/>
</dbReference>
<dbReference type="SMART" id="SM00304">
    <property type="entry name" value="HAMP"/>
    <property type="match status" value="1"/>
</dbReference>
<dbReference type="PANTHER" id="PTHR43711">
    <property type="entry name" value="TWO-COMPONENT HISTIDINE KINASE"/>
    <property type="match status" value="1"/>
</dbReference>
<keyword evidence="7 13" id="KW-0812">Transmembrane</keyword>
<dbReference type="AlphaFoldDB" id="A0A9J6P3W4"/>
<dbReference type="Proteomes" id="UP001056429">
    <property type="component" value="Unassembled WGS sequence"/>
</dbReference>
<dbReference type="Pfam" id="PF17201">
    <property type="entry name" value="Cache_3-Cache_2"/>
    <property type="match status" value="1"/>
</dbReference>
<dbReference type="InterPro" id="IPR029151">
    <property type="entry name" value="Sensor-like_sf"/>
</dbReference>
<dbReference type="Pfam" id="PF00672">
    <property type="entry name" value="HAMP"/>
    <property type="match status" value="1"/>
</dbReference>
<dbReference type="GO" id="GO:0005886">
    <property type="term" value="C:plasma membrane"/>
    <property type="evidence" value="ECO:0007669"/>
    <property type="project" value="UniProtKB-SubCell"/>
</dbReference>
<feature type="domain" description="Histidine kinase" evidence="14">
    <location>
        <begin position="391"/>
        <end position="613"/>
    </location>
</feature>
<dbReference type="EC" id="2.7.13.3" evidence="3"/>
<dbReference type="SMART" id="SM00387">
    <property type="entry name" value="HATPase_c"/>
    <property type="match status" value="1"/>
</dbReference>
<dbReference type="Gene3D" id="3.30.565.10">
    <property type="entry name" value="Histidine kinase-like ATPase, C-terminal domain"/>
    <property type="match status" value="1"/>
</dbReference>
<dbReference type="GO" id="GO:0000155">
    <property type="term" value="F:phosphorelay sensor kinase activity"/>
    <property type="evidence" value="ECO:0007669"/>
    <property type="project" value="InterPro"/>
</dbReference>
<feature type="transmembrane region" description="Helical" evidence="13">
    <location>
        <begin position="300"/>
        <end position="322"/>
    </location>
</feature>
<dbReference type="InterPro" id="IPR004358">
    <property type="entry name" value="Sig_transdc_His_kin-like_C"/>
</dbReference>
<dbReference type="SUPFAM" id="SSF55874">
    <property type="entry name" value="ATPase domain of HSP90 chaperone/DNA topoisomerase II/histidine kinase"/>
    <property type="match status" value="1"/>
</dbReference>
<dbReference type="GO" id="GO:0005524">
    <property type="term" value="F:ATP binding"/>
    <property type="evidence" value="ECO:0007669"/>
    <property type="project" value="UniProtKB-KW"/>
</dbReference>
<comment type="caution">
    <text evidence="16">The sequence shown here is derived from an EMBL/GenBank/DDBJ whole genome shotgun (WGS) entry which is preliminary data.</text>
</comment>
<evidence type="ECO:0000313" key="17">
    <source>
        <dbReference type="Proteomes" id="UP001056429"/>
    </source>
</evidence>
<evidence type="ECO:0000256" key="3">
    <source>
        <dbReference type="ARBA" id="ARBA00012438"/>
    </source>
</evidence>
<dbReference type="SUPFAM" id="SSF158472">
    <property type="entry name" value="HAMP domain-like"/>
    <property type="match status" value="1"/>
</dbReference>
<sequence>MSIKSKLLWSYIFLIIFSTVLLGSILGSKSQTALSKEIGAKTEQISTLILDIVSVRNDLLFDKVSTDLKYASEILESYGDYRVDYNQKITVKENQLPNLYAGEESLINIDEYIKKIEDVTGAVCSIFVLDSNKLIRVSTNIKNNGDYALGTCLDSSSEIYNRITNKLSYYGKTPIEDSWYISGYIPLFDENNNVIGALGVGHEQLNDYLEEVINKIQIGNTGYVYILNSAGDVIFHPKIKGKNLISYDFAQDIIQRKTGSIEYEFQSFWKMAKFTYFKEWDWYIISTANYDDIHSSSKTIIYTTISIGIFVLFVGIMIALFLSNTIVKPIMDLKSCMEKVSEGNLDIQSKVESTDEVGVLSRSFNTLVKENKKLLEETREYNILKVEFFSNVSHELKTPLNIIFTTTQLLEYKFNSDEELNPQKINSYHNTIKQNCYRLLKLVNNLIDITKIDSGYFELNLLNVNIVEIVEDITLSTVNYVNSKSRNIIFDTNTEEKIMAVDPEMMERIMLNLISNAIKFTKPNDTITVTLTDLGHVVKISIKDTGIGIAPEKQSVIFKRFRQVDRLLNRNHEGSGIGLSLVNSLVAMHEGYISVNSELGKGSEFIVTIPTSLVPKPNDNSIVDDTISHEDKVEKIHIEFSDIYS</sequence>
<reference evidence="16" key="2">
    <citation type="submission" date="2021-04" db="EMBL/GenBank/DDBJ databases">
        <authorList>
            <person name="Dong X."/>
        </authorList>
    </citation>
    <scope>NUCLEOTIDE SEQUENCE</scope>
    <source>
        <strain evidence="16">ZWT</strain>
    </source>
</reference>
<dbReference type="PROSITE" id="PS50885">
    <property type="entry name" value="HAMP"/>
    <property type="match status" value="1"/>
</dbReference>
<dbReference type="Gene3D" id="6.10.340.10">
    <property type="match status" value="1"/>
</dbReference>
<dbReference type="Pfam" id="PF00512">
    <property type="entry name" value="HisKA"/>
    <property type="match status" value="1"/>
</dbReference>
<keyword evidence="8" id="KW-0547">Nucleotide-binding</keyword>
<keyword evidence="13" id="KW-0472">Membrane</keyword>
<feature type="domain" description="HAMP" evidence="15">
    <location>
        <begin position="324"/>
        <end position="376"/>
    </location>
</feature>
<keyword evidence="6" id="KW-0808">Transferase</keyword>
<gene>
    <name evidence="16" type="ORF">KDK92_10930</name>
</gene>
<dbReference type="InterPro" id="IPR003594">
    <property type="entry name" value="HATPase_dom"/>
</dbReference>
<feature type="transmembrane region" description="Helical" evidence="13">
    <location>
        <begin position="7"/>
        <end position="26"/>
    </location>
</feature>
<comment type="subcellular location">
    <subcellularLocation>
        <location evidence="2">Cell membrane</location>
        <topology evidence="2">Multi-pass membrane protein</topology>
    </subcellularLocation>
</comment>
<evidence type="ECO:0000256" key="6">
    <source>
        <dbReference type="ARBA" id="ARBA00022679"/>
    </source>
</evidence>
<dbReference type="SMART" id="SM00388">
    <property type="entry name" value="HisKA"/>
    <property type="match status" value="1"/>
</dbReference>
<evidence type="ECO:0000256" key="9">
    <source>
        <dbReference type="ARBA" id="ARBA00022777"/>
    </source>
</evidence>
<dbReference type="CDD" id="cd16922">
    <property type="entry name" value="HATPase_EvgS-ArcB-TorS-like"/>
    <property type="match status" value="1"/>
</dbReference>
<name>A0A9J6P3W4_9CLOT</name>
<comment type="catalytic activity">
    <reaction evidence="1">
        <text>ATP + protein L-histidine = ADP + protein N-phospho-L-histidine.</text>
        <dbReference type="EC" id="2.7.13.3"/>
    </reaction>
</comment>
<dbReference type="InterPro" id="IPR003660">
    <property type="entry name" value="HAMP_dom"/>
</dbReference>
<keyword evidence="5" id="KW-0597">Phosphoprotein</keyword>